<dbReference type="SUPFAM" id="SSF103032">
    <property type="entry name" value="Hypothetical protein YwqG"/>
    <property type="match status" value="1"/>
</dbReference>
<dbReference type="Gene3D" id="2.30.320.10">
    <property type="entry name" value="YwqG-like"/>
    <property type="match status" value="1"/>
</dbReference>
<accession>A0ABP5S6K7</accession>
<protein>
    <recommendedName>
        <fullName evidence="3">DUF1963 domain-containing protein</fullName>
    </recommendedName>
</protein>
<keyword evidence="2" id="KW-1185">Reference proteome</keyword>
<dbReference type="EMBL" id="BAAASD010000001">
    <property type="protein sequence ID" value="GAA2325205.1"/>
    <property type="molecule type" value="Genomic_DNA"/>
</dbReference>
<proteinExistence type="predicted"/>
<evidence type="ECO:0000313" key="1">
    <source>
        <dbReference type="EMBL" id="GAA2325205.1"/>
    </source>
</evidence>
<evidence type="ECO:0000313" key="2">
    <source>
        <dbReference type="Proteomes" id="UP001500253"/>
    </source>
</evidence>
<comment type="caution">
    <text evidence="1">The sequence shown here is derived from an EMBL/GenBank/DDBJ whole genome shotgun (WGS) entry which is preliminary data.</text>
</comment>
<dbReference type="InterPro" id="IPR035948">
    <property type="entry name" value="YwqG-like_sf"/>
</dbReference>
<reference evidence="2" key="1">
    <citation type="journal article" date="2019" name="Int. J. Syst. Evol. Microbiol.">
        <title>The Global Catalogue of Microorganisms (GCM) 10K type strain sequencing project: providing services to taxonomists for standard genome sequencing and annotation.</title>
        <authorList>
            <consortium name="The Broad Institute Genomics Platform"/>
            <consortium name="The Broad Institute Genome Sequencing Center for Infectious Disease"/>
            <person name="Wu L."/>
            <person name="Ma J."/>
        </authorList>
    </citation>
    <scope>NUCLEOTIDE SEQUENCE [LARGE SCALE GENOMIC DNA]</scope>
    <source>
        <strain evidence="2">JCM 4316</strain>
    </source>
</reference>
<gene>
    <name evidence="1" type="ORF">GCM10010246_02840</name>
</gene>
<dbReference type="Proteomes" id="UP001500253">
    <property type="component" value="Unassembled WGS sequence"/>
</dbReference>
<name>A0ABP5S6K7_9ACTN</name>
<dbReference type="Pfam" id="PF09234">
    <property type="entry name" value="DUF1963"/>
    <property type="match status" value="1"/>
</dbReference>
<dbReference type="InterPro" id="IPR015315">
    <property type="entry name" value="DUF1963"/>
</dbReference>
<sequence>MIDDWNTGRVHRFRAEAASRGLPAEEVEQWIRAAVPGTFFTQGGDGPLVARMGGDPVLPEGAPDPCHPLIARVDCALLPQGATGLPLSSAGHLLFFADLELGLHGPMRDAVCHVPAGTPAVVRRVETGYGPFEPQDMRTMWHHLSPPMPESFAEARWDAPDDEEYELAEELESAWTHVGGSWPTWTFALGAHPVVLNDDPLLLARDDESETGDAATDTGDWVLLATWRCGEQVRELDSRVVSWMIRRQDLACLRFDRVYGHVDRA</sequence>
<evidence type="ECO:0008006" key="3">
    <source>
        <dbReference type="Google" id="ProtNLM"/>
    </source>
</evidence>
<organism evidence="1 2">
    <name type="scientific">Streptomyces cuspidosporus</name>
    <dbReference type="NCBI Taxonomy" id="66882"/>
    <lineage>
        <taxon>Bacteria</taxon>
        <taxon>Bacillati</taxon>
        <taxon>Actinomycetota</taxon>
        <taxon>Actinomycetes</taxon>
        <taxon>Kitasatosporales</taxon>
        <taxon>Streptomycetaceae</taxon>
        <taxon>Streptomyces</taxon>
    </lineage>
</organism>